<accession>A0A9N7TKD3</accession>
<comment type="caution">
    <text evidence="1">The sequence shown here is derived from an EMBL/GenBank/DDBJ whole genome shotgun (WGS) entry which is preliminary data.</text>
</comment>
<dbReference type="Proteomes" id="UP001153269">
    <property type="component" value="Unassembled WGS sequence"/>
</dbReference>
<gene>
    <name evidence="1" type="ORF">PLEPLA_LOCUS2195</name>
</gene>
<sequence length="189" mass="20734">MNHPGYYCPDAQTQDLWRYIRALLSPVRQYHLDPLTGNTESFVLAEYDDDAISSPDGTAVCAGALGWRRISVFNCLSSQYLRRDKSSASIQYGVVCRACGPGAAQEMINLLHFALDPSGTFWSLSLEERWLVTPSSSAAPADEISSANWQCSVVAASGPTFDRPRGRDRSDGFFRISISSLDRVASATK</sequence>
<dbReference type="AlphaFoldDB" id="A0A9N7TKD3"/>
<reference evidence="1" key="1">
    <citation type="submission" date="2020-03" db="EMBL/GenBank/DDBJ databases">
        <authorList>
            <person name="Weist P."/>
        </authorList>
    </citation>
    <scope>NUCLEOTIDE SEQUENCE</scope>
</reference>
<organism evidence="1 2">
    <name type="scientific">Pleuronectes platessa</name>
    <name type="common">European plaice</name>
    <dbReference type="NCBI Taxonomy" id="8262"/>
    <lineage>
        <taxon>Eukaryota</taxon>
        <taxon>Metazoa</taxon>
        <taxon>Chordata</taxon>
        <taxon>Craniata</taxon>
        <taxon>Vertebrata</taxon>
        <taxon>Euteleostomi</taxon>
        <taxon>Actinopterygii</taxon>
        <taxon>Neopterygii</taxon>
        <taxon>Teleostei</taxon>
        <taxon>Neoteleostei</taxon>
        <taxon>Acanthomorphata</taxon>
        <taxon>Carangaria</taxon>
        <taxon>Pleuronectiformes</taxon>
        <taxon>Pleuronectoidei</taxon>
        <taxon>Pleuronectidae</taxon>
        <taxon>Pleuronectes</taxon>
    </lineage>
</organism>
<evidence type="ECO:0000313" key="2">
    <source>
        <dbReference type="Proteomes" id="UP001153269"/>
    </source>
</evidence>
<evidence type="ECO:0000313" key="1">
    <source>
        <dbReference type="EMBL" id="CAB1414486.1"/>
    </source>
</evidence>
<keyword evidence="2" id="KW-1185">Reference proteome</keyword>
<protein>
    <submittedName>
        <fullName evidence="1">Uncharacterized protein</fullName>
    </submittedName>
</protein>
<proteinExistence type="predicted"/>
<dbReference type="EMBL" id="CADEAL010000110">
    <property type="protein sequence ID" value="CAB1414486.1"/>
    <property type="molecule type" value="Genomic_DNA"/>
</dbReference>
<name>A0A9N7TKD3_PLEPL</name>